<keyword evidence="5" id="KW-0808">Transferase</keyword>
<accession>A0AAF0ZFJ1</accession>
<feature type="non-terminal residue" evidence="15">
    <location>
        <position position="1"/>
    </location>
</feature>
<keyword evidence="4" id="KW-0328">Glycosyltransferase</keyword>
<organism evidence="15 16">
    <name type="scientific">Solanum verrucosum</name>
    <dbReference type="NCBI Taxonomy" id="315347"/>
    <lineage>
        <taxon>Eukaryota</taxon>
        <taxon>Viridiplantae</taxon>
        <taxon>Streptophyta</taxon>
        <taxon>Embryophyta</taxon>
        <taxon>Tracheophyta</taxon>
        <taxon>Spermatophyta</taxon>
        <taxon>Magnoliopsida</taxon>
        <taxon>eudicotyledons</taxon>
        <taxon>Gunneridae</taxon>
        <taxon>Pentapetalae</taxon>
        <taxon>asterids</taxon>
        <taxon>lamiids</taxon>
        <taxon>Solanales</taxon>
        <taxon>Solanaceae</taxon>
        <taxon>Solanoideae</taxon>
        <taxon>Solaneae</taxon>
        <taxon>Solanum</taxon>
    </lineage>
</organism>
<evidence type="ECO:0000256" key="1">
    <source>
        <dbReference type="ARBA" id="ARBA00004606"/>
    </source>
</evidence>
<evidence type="ECO:0000256" key="5">
    <source>
        <dbReference type="ARBA" id="ARBA00022679"/>
    </source>
</evidence>
<protein>
    <recommendedName>
        <fullName evidence="13">O-fucosyltransferase family protein</fullName>
    </recommendedName>
</protein>
<dbReference type="PANTHER" id="PTHR31741">
    <property type="entry name" value="OS02G0726500 PROTEIN-RELATED"/>
    <property type="match status" value="1"/>
</dbReference>
<keyword evidence="6" id="KW-0812">Transmembrane</keyword>
<keyword evidence="11" id="KW-0294">Fucose metabolism</keyword>
<proteinExistence type="inferred from homology"/>
<dbReference type="InterPro" id="IPR019378">
    <property type="entry name" value="GDP-Fuc_O-FucTrfase"/>
</dbReference>
<evidence type="ECO:0000256" key="13">
    <source>
        <dbReference type="ARBA" id="ARBA00030350"/>
    </source>
</evidence>
<dbReference type="GO" id="GO:0005794">
    <property type="term" value="C:Golgi apparatus"/>
    <property type="evidence" value="ECO:0007669"/>
    <property type="project" value="TreeGrafter"/>
</dbReference>
<evidence type="ECO:0000256" key="6">
    <source>
        <dbReference type="ARBA" id="ARBA00022692"/>
    </source>
</evidence>
<feature type="region of interest" description="Disordered" evidence="14">
    <location>
        <begin position="356"/>
        <end position="388"/>
    </location>
</feature>
<dbReference type="GO" id="GO:0006004">
    <property type="term" value="P:fucose metabolic process"/>
    <property type="evidence" value="ECO:0007669"/>
    <property type="project" value="UniProtKB-KW"/>
</dbReference>
<dbReference type="GO" id="GO:0009507">
    <property type="term" value="C:chloroplast"/>
    <property type="evidence" value="ECO:0007669"/>
    <property type="project" value="TreeGrafter"/>
</dbReference>
<evidence type="ECO:0000256" key="14">
    <source>
        <dbReference type="SAM" id="MobiDB-lite"/>
    </source>
</evidence>
<keyword evidence="7" id="KW-0735">Signal-anchor</keyword>
<evidence type="ECO:0000313" key="16">
    <source>
        <dbReference type="Proteomes" id="UP001234989"/>
    </source>
</evidence>
<keyword evidence="8" id="KW-1133">Transmembrane helix</keyword>
<reference evidence="15" key="1">
    <citation type="submission" date="2023-08" db="EMBL/GenBank/DDBJ databases">
        <title>A de novo genome assembly of Solanum verrucosum Schlechtendal, a Mexican diploid species geographically isolated from the other diploid A-genome species in potato relatives.</title>
        <authorList>
            <person name="Hosaka K."/>
        </authorList>
    </citation>
    <scope>NUCLEOTIDE SEQUENCE</scope>
    <source>
        <tissue evidence="15">Young leaves</tissue>
    </source>
</reference>
<dbReference type="PANTHER" id="PTHR31741:SF8">
    <property type="entry name" value="O-FUCOSYLTRANSFERASE 35"/>
    <property type="match status" value="1"/>
</dbReference>
<dbReference type="GO" id="GO:0016757">
    <property type="term" value="F:glycosyltransferase activity"/>
    <property type="evidence" value="ECO:0007669"/>
    <property type="project" value="UniProtKB-KW"/>
</dbReference>
<dbReference type="Proteomes" id="UP001234989">
    <property type="component" value="Chromosome 7"/>
</dbReference>
<evidence type="ECO:0000256" key="8">
    <source>
        <dbReference type="ARBA" id="ARBA00022989"/>
    </source>
</evidence>
<sequence length="388" mass="44501">GFKDLFNWQHFIETLKDDIHIVETLPPEFAGTEPFNKTPISWSKVSYYKSEVLPLLKQHKVMYITHTDSRIANNGIPNSIQKLRCRVNYQALKYSAPIETLGRILVSRMRQDGNPYLALHLRYEKDMLAFTGCSHNLTAEEDEELRSMRYEVGHWKEKEIDGAERRKLGGCPLTPRETALLLKGLGFPSSTRIYLVAGEAYGNGSMQPLLENFPNIFSHSTLSTEEELNPFKNHQNMLAGLDYVVALQSDVFVYTYDGNMAKAVQGHRRFENFKKTINPDRMNFVKLVDELDDGMISWKKFSSKIIDETTERPDAILSEDVDLLDFGTSLNRKGKFAQIQKNESINKRLVSKLQEAELHKGKKKKDSKKELAQLPKEENKTKPSRSIP</sequence>
<evidence type="ECO:0000256" key="12">
    <source>
        <dbReference type="ARBA" id="ARBA00023277"/>
    </source>
</evidence>
<dbReference type="CDD" id="cd11299">
    <property type="entry name" value="O-FucT_plant"/>
    <property type="match status" value="1"/>
</dbReference>
<comment type="pathway">
    <text evidence="2">Glycan metabolism.</text>
</comment>
<dbReference type="AlphaFoldDB" id="A0AAF0ZFJ1"/>
<name>A0AAF0ZFJ1_SOLVR</name>
<dbReference type="GO" id="GO:0016020">
    <property type="term" value="C:membrane"/>
    <property type="evidence" value="ECO:0007669"/>
    <property type="project" value="UniProtKB-SubCell"/>
</dbReference>
<keyword evidence="16" id="KW-1185">Reference proteome</keyword>
<gene>
    <name evidence="15" type="ORF">MTR67_031772</name>
</gene>
<feature type="compositionally biased region" description="Basic and acidic residues" evidence="14">
    <location>
        <begin position="367"/>
        <end position="381"/>
    </location>
</feature>
<evidence type="ECO:0000256" key="11">
    <source>
        <dbReference type="ARBA" id="ARBA00023253"/>
    </source>
</evidence>
<keyword evidence="9" id="KW-0472">Membrane</keyword>
<evidence type="ECO:0000256" key="4">
    <source>
        <dbReference type="ARBA" id="ARBA00022676"/>
    </source>
</evidence>
<evidence type="ECO:0000256" key="3">
    <source>
        <dbReference type="ARBA" id="ARBA00007737"/>
    </source>
</evidence>
<dbReference type="Pfam" id="PF10250">
    <property type="entry name" value="O-FucT"/>
    <property type="match status" value="1"/>
</dbReference>
<dbReference type="EMBL" id="CP133618">
    <property type="protein sequence ID" value="WMV38387.1"/>
    <property type="molecule type" value="Genomic_DNA"/>
</dbReference>
<evidence type="ECO:0000256" key="7">
    <source>
        <dbReference type="ARBA" id="ARBA00022968"/>
    </source>
</evidence>
<dbReference type="InterPro" id="IPR024709">
    <property type="entry name" value="FucosylTrfase_pln"/>
</dbReference>
<evidence type="ECO:0000256" key="10">
    <source>
        <dbReference type="ARBA" id="ARBA00023180"/>
    </source>
</evidence>
<dbReference type="PIRSF" id="PIRSF009360">
    <property type="entry name" value="UCP009360"/>
    <property type="match status" value="1"/>
</dbReference>
<keyword evidence="10" id="KW-0325">Glycoprotein</keyword>
<keyword evidence="12" id="KW-0119">Carbohydrate metabolism</keyword>
<evidence type="ECO:0000256" key="2">
    <source>
        <dbReference type="ARBA" id="ARBA00004881"/>
    </source>
</evidence>
<evidence type="ECO:0000313" key="15">
    <source>
        <dbReference type="EMBL" id="WMV38387.1"/>
    </source>
</evidence>
<evidence type="ECO:0000256" key="9">
    <source>
        <dbReference type="ARBA" id="ARBA00023136"/>
    </source>
</evidence>
<comment type="similarity">
    <text evidence="3">Belongs to the glycosyltransferase GT106 family.</text>
</comment>
<comment type="subcellular location">
    <subcellularLocation>
        <location evidence="1">Membrane</location>
        <topology evidence="1">Single-pass type II membrane protein</topology>
    </subcellularLocation>
</comment>